<feature type="transmembrane region" description="Helical" evidence="7">
    <location>
        <begin position="181"/>
        <end position="199"/>
    </location>
</feature>
<dbReference type="Proteomes" id="UP000503308">
    <property type="component" value="Plasmid p1"/>
</dbReference>
<organism evidence="8 9">
    <name type="scientific">Roseobacter ponti</name>
    <dbReference type="NCBI Taxonomy" id="1891787"/>
    <lineage>
        <taxon>Bacteria</taxon>
        <taxon>Pseudomonadati</taxon>
        <taxon>Pseudomonadota</taxon>
        <taxon>Alphaproteobacteria</taxon>
        <taxon>Rhodobacterales</taxon>
        <taxon>Roseobacteraceae</taxon>
        <taxon>Roseobacter</taxon>
    </lineage>
</organism>
<protein>
    <submittedName>
        <fullName evidence="8">YihY/virulence factor BrkB family protein</fullName>
    </submittedName>
</protein>
<gene>
    <name evidence="8" type="ORF">G3256_18795</name>
</gene>
<dbReference type="KEGG" id="rpon:G3256_18795"/>
<dbReference type="AlphaFoldDB" id="A0A858T205"/>
<keyword evidence="9" id="KW-1185">Reference proteome</keyword>
<evidence type="ECO:0000256" key="4">
    <source>
        <dbReference type="ARBA" id="ARBA00022989"/>
    </source>
</evidence>
<evidence type="ECO:0000256" key="2">
    <source>
        <dbReference type="ARBA" id="ARBA00022475"/>
    </source>
</evidence>
<feature type="transmembrane region" description="Helical" evidence="7">
    <location>
        <begin position="247"/>
        <end position="269"/>
    </location>
</feature>
<dbReference type="PANTHER" id="PTHR30213:SF0">
    <property type="entry name" value="UPF0761 MEMBRANE PROTEIN YIHY"/>
    <property type="match status" value="1"/>
</dbReference>
<feature type="transmembrane region" description="Helical" evidence="7">
    <location>
        <begin position="97"/>
        <end position="120"/>
    </location>
</feature>
<dbReference type="InterPro" id="IPR017039">
    <property type="entry name" value="Virul_fac_BrkB"/>
</dbReference>
<evidence type="ECO:0000256" key="1">
    <source>
        <dbReference type="ARBA" id="ARBA00004651"/>
    </source>
</evidence>
<comment type="subcellular location">
    <subcellularLocation>
        <location evidence="1">Cell membrane</location>
        <topology evidence="1">Multi-pass membrane protein</topology>
    </subcellularLocation>
</comment>
<proteinExistence type="predicted"/>
<evidence type="ECO:0000256" key="7">
    <source>
        <dbReference type="SAM" id="Phobius"/>
    </source>
</evidence>
<feature type="region of interest" description="Disordered" evidence="6">
    <location>
        <begin position="289"/>
        <end position="327"/>
    </location>
</feature>
<dbReference type="EMBL" id="CP048789">
    <property type="protein sequence ID" value="QJF53336.1"/>
    <property type="molecule type" value="Genomic_DNA"/>
</dbReference>
<accession>A0A858T205</accession>
<keyword evidence="5 7" id="KW-0472">Membrane</keyword>
<keyword evidence="2" id="KW-1003">Cell membrane</keyword>
<dbReference type="PANTHER" id="PTHR30213">
    <property type="entry name" value="INNER MEMBRANE PROTEIN YHJD"/>
    <property type="match status" value="1"/>
</dbReference>
<reference evidence="8 9" key="1">
    <citation type="submission" date="2020-02" db="EMBL/GenBank/DDBJ databases">
        <title>Genome sequence of Roseobacter ponti.</title>
        <authorList>
            <person name="Hollensteiner J."/>
            <person name="Schneider D."/>
            <person name="Poehlein A."/>
            <person name="Daniel R."/>
        </authorList>
    </citation>
    <scope>NUCLEOTIDE SEQUENCE [LARGE SCALE GENOMIC DNA]</scope>
    <source>
        <strain evidence="8 9">DSM 106830</strain>
        <plasmid evidence="8 9">p1</plasmid>
    </source>
</reference>
<evidence type="ECO:0000313" key="8">
    <source>
        <dbReference type="EMBL" id="QJF53336.1"/>
    </source>
</evidence>
<dbReference type="GO" id="GO:0005886">
    <property type="term" value="C:plasma membrane"/>
    <property type="evidence" value="ECO:0007669"/>
    <property type="project" value="UniProtKB-SubCell"/>
</dbReference>
<dbReference type="NCBIfam" id="TIGR00765">
    <property type="entry name" value="yihY_not_rbn"/>
    <property type="match status" value="1"/>
</dbReference>
<keyword evidence="4 7" id="KW-1133">Transmembrane helix</keyword>
<feature type="transmembrane region" description="Helical" evidence="7">
    <location>
        <begin position="141"/>
        <end position="169"/>
    </location>
</feature>
<keyword evidence="3 7" id="KW-0812">Transmembrane</keyword>
<feature type="transmembrane region" description="Helical" evidence="7">
    <location>
        <begin position="28"/>
        <end position="58"/>
    </location>
</feature>
<evidence type="ECO:0000256" key="5">
    <source>
        <dbReference type="ARBA" id="ARBA00023136"/>
    </source>
</evidence>
<dbReference type="RefSeq" id="WP_169642547.1">
    <property type="nucleotide sequence ID" value="NZ_CP048789.1"/>
</dbReference>
<dbReference type="PIRSF" id="PIRSF035875">
    <property type="entry name" value="RNase_BN"/>
    <property type="match status" value="1"/>
</dbReference>
<feature type="transmembrane region" description="Helical" evidence="7">
    <location>
        <begin position="211"/>
        <end position="235"/>
    </location>
</feature>
<geneLocation type="plasmid" evidence="8 9">
    <name>p1</name>
</geneLocation>
<evidence type="ECO:0000256" key="6">
    <source>
        <dbReference type="SAM" id="MobiDB-lite"/>
    </source>
</evidence>
<name>A0A858T205_9RHOB</name>
<keyword evidence="8" id="KW-0614">Plasmid</keyword>
<evidence type="ECO:0000313" key="9">
    <source>
        <dbReference type="Proteomes" id="UP000503308"/>
    </source>
</evidence>
<evidence type="ECO:0000256" key="3">
    <source>
        <dbReference type="ARBA" id="ARBA00022692"/>
    </source>
</evidence>
<dbReference type="Pfam" id="PF03631">
    <property type="entry name" value="Virul_fac_BrkB"/>
    <property type="match status" value="1"/>
</dbReference>
<sequence length="327" mass="34679">MIAPLRYPVRTYRAAAAAVFANMAKNNLALISAGVAFFSMLSIFPALAALIAVLSLIADPAVVITQLEEVRGLMPDEVYQILNRQIVGLVSTSSDTLGWAGGVSVAVALWSARAGVGAIMQGLNTVYATEGRATWRHYVRALMLTVSLVSVAIIALVSLVVAPIVLSFLQVGTLTVIAAEILRWGIAIAVIFAGIGMVYRYGPNRSGISIGWVTPGAVFSVTSWAAVSVAFSFYVSHFGNYNEVYGSIGAVIAMLVWLWISTFLVLIGASLNAELEKRATPGRIALRRSRRRRSGERPDSTTAVAAVSPGAGRGEIPDLTKNPRISG</sequence>